<dbReference type="InterPro" id="IPR046860">
    <property type="entry name" value="SnoaL_5"/>
</dbReference>
<keyword evidence="3" id="KW-1185">Reference proteome</keyword>
<reference evidence="2 3" key="1">
    <citation type="submission" date="2020-09" db="EMBL/GenBank/DDBJ databases">
        <authorList>
            <person name="Yoon J.-W."/>
        </authorList>
    </citation>
    <scope>NUCLEOTIDE SEQUENCE [LARGE SCALE GENOMIC DNA]</scope>
    <source>
        <strain evidence="2 3">KMU-140</strain>
    </source>
</reference>
<gene>
    <name evidence="2" type="ORF">IB285_08110</name>
</gene>
<dbReference type="RefSeq" id="WP_190787699.1">
    <property type="nucleotide sequence ID" value="NZ_JACXLC010000001.1"/>
</dbReference>
<feature type="domain" description="SnoaL-like" evidence="1">
    <location>
        <begin position="1"/>
        <end position="115"/>
    </location>
</feature>
<evidence type="ECO:0000313" key="3">
    <source>
        <dbReference type="Proteomes" id="UP000635384"/>
    </source>
</evidence>
<sequence>MTTDELAADFIKLMIEEDAEGYQAYWADDIVSLEPMPDSPMARVEGREALKQKHEWWEANAEVHSSDMQGPYVFGDQFAVRYSMDVTMDGERSQMTEVGVYTVKDDKIAEERFFYGTGDYT</sequence>
<accession>A0ABR8KSJ7</accession>
<protein>
    <submittedName>
        <fullName evidence="2">Nuclear transport factor 2 family protein</fullName>
    </submittedName>
</protein>
<dbReference type="Gene3D" id="3.10.450.50">
    <property type="match status" value="1"/>
</dbReference>
<dbReference type="InterPro" id="IPR032710">
    <property type="entry name" value="NTF2-like_dom_sf"/>
</dbReference>
<comment type="caution">
    <text evidence="2">The sequence shown here is derived from an EMBL/GenBank/DDBJ whole genome shotgun (WGS) entry which is preliminary data.</text>
</comment>
<dbReference type="Pfam" id="PF20409">
    <property type="entry name" value="SnoaL_5"/>
    <property type="match status" value="1"/>
</dbReference>
<name>A0ABR8KSJ7_9SPHN</name>
<proteinExistence type="predicted"/>
<dbReference type="SUPFAM" id="SSF54427">
    <property type="entry name" value="NTF2-like"/>
    <property type="match status" value="1"/>
</dbReference>
<dbReference type="Proteomes" id="UP000635384">
    <property type="component" value="Unassembled WGS sequence"/>
</dbReference>
<evidence type="ECO:0000259" key="1">
    <source>
        <dbReference type="Pfam" id="PF20409"/>
    </source>
</evidence>
<evidence type="ECO:0000313" key="2">
    <source>
        <dbReference type="EMBL" id="MBD2842218.1"/>
    </source>
</evidence>
<dbReference type="EMBL" id="JACXLC010000001">
    <property type="protein sequence ID" value="MBD2842218.1"/>
    <property type="molecule type" value="Genomic_DNA"/>
</dbReference>
<organism evidence="2 3">
    <name type="scientific">Erythrobacter rubeus</name>
    <dbReference type="NCBI Taxonomy" id="2760803"/>
    <lineage>
        <taxon>Bacteria</taxon>
        <taxon>Pseudomonadati</taxon>
        <taxon>Pseudomonadota</taxon>
        <taxon>Alphaproteobacteria</taxon>
        <taxon>Sphingomonadales</taxon>
        <taxon>Erythrobacteraceae</taxon>
        <taxon>Erythrobacter/Porphyrobacter group</taxon>
        <taxon>Erythrobacter</taxon>
    </lineage>
</organism>